<feature type="signal peptide" evidence="1">
    <location>
        <begin position="1"/>
        <end position="24"/>
    </location>
</feature>
<keyword evidence="1" id="KW-0732">Signal</keyword>
<reference evidence="2" key="1">
    <citation type="submission" date="2019-07" db="EMBL/GenBank/DDBJ databases">
        <authorList>
            <person name="Weber M."/>
            <person name="Kostadinov I."/>
            <person name="Kostadinov D I."/>
        </authorList>
    </citation>
    <scope>NUCLEOTIDE SEQUENCE</scope>
    <source>
        <strain evidence="2">Gfbio:sag-sample-m06:053724c1-46a9-4a36-b237-ea2bf867836b</strain>
    </source>
</reference>
<dbReference type="EMBL" id="LR633967">
    <property type="protein sequence ID" value="VUX55330.1"/>
    <property type="molecule type" value="Genomic_DNA"/>
</dbReference>
<evidence type="ECO:0000313" key="2">
    <source>
        <dbReference type="EMBL" id="VUX55330.1"/>
    </source>
</evidence>
<name>A0A7D9H3C8_9GAMM</name>
<dbReference type="AlphaFoldDB" id="A0A7D9H3C8"/>
<gene>
    <name evidence="2" type="ORF">JTBM06_V1_10049</name>
</gene>
<sequence length="85" mass="9278">MLNVRTIAWLATVMLLLISLASWSQDGNANGNITVDDILSLKSVSNPQISPDGDWIAYTVESLDFEEDESSTQIFMVSSDVAEVV</sequence>
<feature type="chain" id="PRO_5028348381" evidence="1">
    <location>
        <begin position="25"/>
        <end position="85"/>
    </location>
</feature>
<proteinExistence type="predicted"/>
<organism evidence="2">
    <name type="scientific">uncultured Woeseiaceae bacterium</name>
    <dbReference type="NCBI Taxonomy" id="1983305"/>
    <lineage>
        <taxon>Bacteria</taxon>
        <taxon>Pseudomonadati</taxon>
        <taxon>Pseudomonadota</taxon>
        <taxon>Gammaproteobacteria</taxon>
        <taxon>Woeseiales</taxon>
        <taxon>Woeseiaceae</taxon>
        <taxon>environmental samples</taxon>
    </lineage>
</organism>
<protein>
    <submittedName>
        <fullName evidence="2">Uncharacterized protein</fullName>
    </submittedName>
</protein>
<accession>A0A7D9H3C8</accession>
<evidence type="ECO:0000256" key="1">
    <source>
        <dbReference type="SAM" id="SignalP"/>
    </source>
</evidence>